<evidence type="ECO:0000313" key="11">
    <source>
        <dbReference type="Proteomes" id="UP000004816"/>
    </source>
</evidence>
<keyword evidence="11" id="KW-1185">Reference proteome</keyword>
<feature type="binding site" evidence="5 6">
    <location>
        <position position="133"/>
    </location>
    <ligand>
        <name>substrate</name>
    </ligand>
</feature>
<dbReference type="InterPro" id="IPR012349">
    <property type="entry name" value="Split_barrel_FMN-bd"/>
</dbReference>
<dbReference type="InterPro" id="IPR019576">
    <property type="entry name" value="Pyridoxamine_oxidase_dimer_C"/>
</dbReference>
<comment type="caution">
    <text evidence="10">The sequence shown here is derived from an EMBL/GenBank/DDBJ whole genome shotgun (WGS) entry which is preliminary data.</text>
</comment>
<evidence type="ECO:0000256" key="3">
    <source>
        <dbReference type="ARBA" id="ARBA00022643"/>
    </source>
</evidence>
<dbReference type="InterPro" id="IPR000659">
    <property type="entry name" value="Pyridox_Oxase"/>
</dbReference>
<reference evidence="10 11" key="1">
    <citation type="journal article" date="2011" name="Stand. Genomic Sci.">
        <title>High quality draft genome sequence of Segniliparus rugosus CDC 945(T)= (ATCC BAA-974(T)).</title>
        <authorList>
            <person name="Earl A.M."/>
            <person name="Desjardins C.A."/>
            <person name="Fitzgerald M.G."/>
            <person name="Arachchi H.M."/>
            <person name="Zeng Q."/>
            <person name="Mehta T."/>
            <person name="Griggs A."/>
            <person name="Birren B.W."/>
            <person name="Toney N.C."/>
            <person name="Carr J."/>
            <person name="Posey J."/>
            <person name="Butler W.R."/>
        </authorList>
    </citation>
    <scope>NUCLEOTIDE SEQUENCE [LARGE SCALE GENOMIC DNA]</scope>
    <source>
        <strain evidence="11">ATCC BAA-974 / DSM 45345 / CCUG 50838 / CIP 108380 / JCM 13579 / CDC 945</strain>
    </source>
</reference>
<dbReference type="GO" id="GO:0010181">
    <property type="term" value="F:FMN binding"/>
    <property type="evidence" value="ECO:0007669"/>
    <property type="project" value="UniProtKB-UniRule"/>
</dbReference>
<comment type="function">
    <text evidence="5">Catalyzes the oxidation of either pyridoxine 5'-phosphate (PNP) or pyridoxamine 5'-phosphate (PMP) into pyridoxal 5'-phosphate (PLP).</text>
</comment>
<comment type="similarity">
    <text evidence="1 5">Belongs to the pyridoxamine 5'-phosphate oxidase family.</text>
</comment>
<protein>
    <recommendedName>
        <fullName evidence="5">Pyridoxine/pyridoxamine 5'-phosphate oxidase</fullName>
        <ecNumber evidence="5">1.4.3.5</ecNumber>
    </recommendedName>
    <alternativeName>
        <fullName evidence="5">PNP/PMP oxidase</fullName>
        <shortName evidence="5">PNPOx</shortName>
    </alternativeName>
    <alternativeName>
        <fullName evidence="5">Pyridoxal 5'-phosphate synthase</fullName>
    </alternativeName>
</protein>
<accession>E5XPY3</accession>
<evidence type="ECO:0000313" key="10">
    <source>
        <dbReference type="EMBL" id="EFV13578.1"/>
    </source>
</evidence>
<dbReference type="PANTHER" id="PTHR10851:SF0">
    <property type="entry name" value="PYRIDOXINE-5'-PHOSPHATE OXIDASE"/>
    <property type="match status" value="1"/>
</dbReference>
<dbReference type="SUPFAM" id="SSF50475">
    <property type="entry name" value="FMN-binding split barrel"/>
    <property type="match status" value="1"/>
</dbReference>
<feature type="binding site" evidence="5 6">
    <location>
        <position position="76"/>
    </location>
    <ligand>
        <name>substrate</name>
    </ligand>
</feature>
<dbReference type="Gene3D" id="2.30.110.10">
    <property type="entry name" value="Electron Transport, Fmn-binding Protein, Chain A"/>
    <property type="match status" value="1"/>
</dbReference>
<feature type="domain" description="Pyridoxine 5'-phosphate oxidase dimerisation C-terminal" evidence="9">
    <location>
        <begin position="183"/>
        <end position="223"/>
    </location>
</feature>
<dbReference type="NCBIfam" id="TIGR00558">
    <property type="entry name" value="pdxH"/>
    <property type="match status" value="1"/>
</dbReference>
<dbReference type="HAMAP" id="MF_01629">
    <property type="entry name" value="PdxH"/>
    <property type="match status" value="1"/>
</dbReference>
<dbReference type="eggNOG" id="COG0259">
    <property type="taxonomic scope" value="Bacteria"/>
</dbReference>
<dbReference type="EC" id="1.4.3.5" evidence="5"/>
<feature type="binding site" evidence="5 7">
    <location>
        <position position="115"/>
    </location>
    <ligand>
        <name>FMN</name>
        <dbReference type="ChEBI" id="CHEBI:58210"/>
    </ligand>
</feature>
<dbReference type="PANTHER" id="PTHR10851">
    <property type="entry name" value="PYRIDOXINE-5-PHOSPHATE OXIDASE"/>
    <property type="match status" value="1"/>
</dbReference>
<keyword evidence="2 5" id="KW-0285">Flavoprotein</keyword>
<feature type="binding site" evidence="5 7">
    <location>
        <begin position="71"/>
        <end position="76"/>
    </location>
    <ligand>
        <name>FMN</name>
        <dbReference type="ChEBI" id="CHEBI:58210"/>
    </ligand>
</feature>
<dbReference type="STRING" id="679197.HMPREF9336_01555"/>
<proteinExistence type="inferred from homology"/>
<evidence type="ECO:0000259" key="8">
    <source>
        <dbReference type="Pfam" id="PF01243"/>
    </source>
</evidence>
<feature type="binding site" evidence="5 7">
    <location>
        <position position="206"/>
    </location>
    <ligand>
        <name>FMN</name>
        <dbReference type="ChEBI" id="CHEBI:58210"/>
    </ligand>
</feature>
<evidence type="ECO:0000256" key="7">
    <source>
        <dbReference type="PIRSR" id="PIRSR000190-2"/>
    </source>
</evidence>
<sequence>MTVDPTAGPPPLPDLREEYQDVTEDLDVADVQVGWPVLLERWLAQAWQAGLPDANAMVLATVDGAGRPHSRSVLCKGIGEEGVDFYTHYASAKGVQLAGQPHASVTFPWYALSRQVHLRGEVRRLDHDFSKGYWSHRPRGSQLGAWASEQSRPIASREALRERLRAAAERFPEAEPVPLPPGWGGYRLVPSEVEFWQGRANRLHNRVLLTLEDGSWNAVRLQP</sequence>
<comment type="pathway">
    <text evidence="5">Cofactor metabolism; pyridoxal 5'-phosphate salvage; pyridoxal 5'-phosphate from pyridoxamine 5'-phosphate: step 1/1.</text>
</comment>
<gene>
    <name evidence="5" type="primary">pdxH</name>
    <name evidence="10" type="ORF">HMPREF9336_01555</name>
</gene>
<feature type="binding site" evidence="5 7">
    <location>
        <begin position="86"/>
        <end position="87"/>
    </location>
    <ligand>
        <name>FMN</name>
        <dbReference type="ChEBI" id="CHEBI:58210"/>
    </ligand>
</feature>
<keyword evidence="3 5" id="KW-0288">FMN</keyword>
<keyword evidence="4 5" id="KW-0560">Oxidoreductase</keyword>
<comment type="cofactor">
    <cofactor evidence="5 7">
        <name>FMN</name>
        <dbReference type="ChEBI" id="CHEBI:58210"/>
    </cofactor>
    <text evidence="5 7">Binds 1 FMN per subunit.</text>
</comment>
<dbReference type="GO" id="GO:0004733">
    <property type="term" value="F:pyridoxamine phosphate oxidase activity"/>
    <property type="evidence" value="ECO:0007669"/>
    <property type="project" value="UniProtKB-UniRule"/>
</dbReference>
<evidence type="ECO:0000256" key="2">
    <source>
        <dbReference type="ARBA" id="ARBA00022630"/>
    </source>
</evidence>
<dbReference type="HOGENOM" id="CLU_032263_2_3_11"/>
<dbReference type="Pfam" id="PF01243">
    <property type="entry name" value="PNPOx_N"/>
    <property type="match status" value="1"/>
</dbReference>
<evidence type="ECO:0000256" key="5">
    <source>
        <dbReference type="HAMAP-Rule" id="MF_01629"/>
    </source>
</evidence>
<comment type="pathway">
    <text evidence="5">Cofactor metabolism; pyridoxal 5'-phosphate salvage; pyridoxal 5'-phosphate from pyridoxine 5'-phosphate: step 1/1.</text>
</comment>
<dbReference type="Pfam" id="PF10590">
    <property type="entry name" value="PNP_phzG_C"/>
    <property type="match status" value="1"/>
</dbReference>
<evidence type="ECO:0000256" key="6">
    <source>
        <dbReference type="PIRSR" id="PIRSR000190-1"/>
    </source>
</evidence>
<comment type="catalytic activity">
    <reaction evidence="5">
        <text>pyridoxine 5'-phosphate + O2 = pyridoxal 5'-phosphate + H2O2</text>
        <dbReference type="Rhea" id="RHEA:15149"/>
        <dbReference type="ChEBI" id="CHEBI:15379"/>
        <dbReference type="ChEBI" id="CHEBI:16240"/>
        <dbReference type="ChEBI" id="CHEBI:58589"/>
        <dbReference type="ChEBI" id="CHEBI:597326"/>
        <dbReference type="EC" id="1.4.3.5"/>
    </reaction>
</comment>
<comment type="caution">
    <text evidence="5">Lacks conserved residue(s) required for the propagation of feature annotation.</text>
</comment>
<dbReference type="PIRSF" id="PIRSF000190">
    <property type="entry name" value="Pyd_amn-ph_oxd"/>
    <property type="match status" value="1"/>
</dbReference>
<evidence type="ECO:0000256" key="1">
    <source>
        <dbReference type="ARBA" id="ARBA00007301"/>
    </source>
</evidence>
<dbReference type="InterPro" id="IPR019740">
    <property type="entry name" value="Pyridox_Oxase_CS"/>
</dbReference>
<evidence type="ECO:0000256" key="4">
    <source>
        <dbReference type="ARBA" id="ARBA00023002"/>
    </source>
</evidence>
<feature type="domain" description="Pyridoxamine 5'-phosphate oxidase N-terminal" evidence="8">
    <location>
        <begin position="44"/>
        <end position="161"/>
    </location>
</feature>
<feature type="binding site" evidence="5 7">
    <location>
        <position position="93"/>
    </location>
    <ligand>
        <name>FMN</name>
        <dbReference type="ChEBI" id="CHEBI:58210"/>
    </ligand>
</feature>
<evidence type="ECO:0000259" key="9">
    <source>
        <dbReference type="Pfam" id="PF10590"/>
    </source>
</evidence>
<name>E5XPY3_SEGRC</name>
<dbReference type="Proteomes" id="UP000004816">
    <property type="component" value="Unassembled WGS sequence"/>
</dbReference>
<dbReference type="AlphaFoldDB" id="E5XPY3"/>
<dbReference type="GO" id="GO:0008615">
    <property type="term" value="P:pyridoxine biosynthetic process"/>
    <property type="evidence" value="ECO:0007669"/>
    <property type="project" value="UniProtKB-UniRule"/>
</dbReference>
<feature type="binding site" evidence="5 6">
    <location>
        <position position="141"/>
    </location>
    <ligand>
        <name>substrate</name>
    </ligand>
</feature>
<feature type="binding site" evidence="5 7">
    <location>
        <position position="196"/>
    </location>
    <ligand>
        <name>FMN</name>
        <dbReference type="ChEBI" id="CHEBI:58210"/>
    </ligand>
</feature>
<feature type="binding site" evidence="5 7">
    <location>
        <begin position="150"/>
        <end position="151"/>
    </location>
    <ligand>
        <name>FMN</name>
        <dbReference type="ChEBI" id="CHEBI:58210"/>
    </ligand>
</feature>
<comment type="catalytic activity">
    <reaction evidence="5">
        <text>pyridoxamine 5'-phosphate + O2 + H2O = pyridoxal 5'-phosphate + H2O2 + NH4(+)</text>
        <dbReference type="Rhea" id="RHEA:15817"/>
        <dbReference type="ChEBI" id="CHEBI:15377"/>
        <dbReference type="ChEBI" id="CHEBI:15379"/>
        <dbReference type="ChEBI" id="CHEBI:16240"/>
        <dbReference type="ChEBI" id="CHEBI:28938"/>
        <dbReference type="ChEBI" id="CHEBI:58451"/>
        <dbReference type="ChEBI" id="CHEBI:597326"/>
        <dbReference type="EC" id="1.4.3.5"/>
    </reaction>
</comment>
<feature type="binding site" evidence="5 6">
    <location>
        <begin position="202"/>
        <end position="204"/>
    </location>
    <ligand>
        <name>substrate</name>
    </ligand>
</feature>
<feature type="binding site" evidence="5 6">
    <location>
        <position position="137"/>
    </location>
    <ligand>
        <name>substrate</name>
    </ligand>
</feature>
<dbReference type="NCBIfam" id="NF004231">
    <property type="entry name" value="PRK05679.1"/>
    <property type="match status" value="1"/>
</dbReference>
<dbReference type="PROSITE" id="PS01064">
    <property type="entry name" value="PYRIDOX_OXIDASE"/>
    <property type="match status" value="1"/>
</dbReference>
<comment type="subunit">
    <text evidence="5">Homodimer.</text>
</comment>
<dbReference type="UniPathway" id="UPA01068">
    <property type="reaction ID" value="UER00304"/>
</dbReference>
<organism evidence="10 11">
    <name type="scientific">Segniliparus rugosus (strain ATCC BAA-974 / DSM 45345 / CCUG 50838 / CIP 108380 / JCM 13579 / CDC 945)</name>
    <dbReference type="NCBI Taxonomy" id="679197"/>
    <lineage>
        <taxon>Bacteria</taxon>
        <taxon>Bacillati</taxon>
        <taxon>Actinomycetota</taxon>
        <taxon>Actinomycetes</taxon>
        <taxon>Mycobacteriales</taxon>
        <taxon>Segniliparaceae</taxon>
        <taxon>Segniliparus</taxon>
    </lineage>
</organism>
<feature type="binding site" evidence="6">
    <location>
        <begin position="16"/>
        <end position="19"/>
    </location>
    <ligand>
        <name>substrate</name>
    </ligand>
</feature>
<dbReference type="RefSeq" id="WP_007469167.1">
    <property type="nucleotide sequence ID" value="NZ_KI391953.1"/>
</dbReference>
<dbReference type="EMBL" id="ACZI02000001">
    <property type="protein sequence ID" value="EFV13578.1"/>
    <property type="molecule type" value="Genomic_DNA"/>
</dbReference>
<keyword evidence="5" id="KW-0664">Pyridoxine biosynthesis</keyword>
<dbReference type="InterPro" id="IPR011576">
    <property type="entry name" value="Pyridox_Oxase_N"/>
</dbReference>